<name>A0A158LZK1_9BORD</name>
<protein>
    <submittedName>
        <fullName evidence="3">TadE-like protein</fullName>
    </submittedName>
</protein>
<dbReference type="PATRIC" id="fig|1331206.3.peg.3498"/>
<evidence type="ECO:0000259" key="2">
    <source>
        <dbReference type="Pfam" id="PF07811"/>
    </source>
</evidence>
<sequence>MPHLPALRQRGAAAIEFGITLILLLMLVVAIVGYGAWFWAQQKVTKAAGEGAQALLQTGFHTGSANMAAACAAARQEAAWMAITCAAQSQPCSWTNAAGVAQRCARVSVSYNANTWPLLATMNSLAAAFSSNPWFPSTLNAWAVVQIPQDVTP</sequence>
<evidence type="ECO:0000313" key="3">
    <source>
        <dbReference type="EMBL" id="KAK87008.1"/>
    </source>
</evidence>
<feature type="domain" description="TadE-like" evidence="2">
    <location>
        <begin position="11"/>
        <end position="52"/>
    </location>
</feature>
<gene>
    <name evidence="3" type="ORF">L497_2504</name>
</gene>
<evidence type="ECO:0000256" key="1">
    <source>
        <dbReference type="SAM" id="Phobius"/>
    </source>
</evidence>
<keyword evidence="1" id="KW-0472">Membrane</keyword>
<organism evidence="3 4">
    <name type="scientific">Bordetella holmesii CDC-H585-BH</name>
    <dbReference type="NCBI Taxonomy" id="1331206"/>
    <lineage>
        <taxon>Bacteria</taxon>
        <taxon>Pseudomonadati</taxon>
        <taxon>Pseudomonadota</taxon>
        <taxon>Betaproteobacteria</taxon>
        <taxon>Burkholderiales</taxon>
        <taxon>Alcaligenaceae</taxon>
        <taxon>Bordetella</taxon>
    </lineage>
</organism>
<feature type="transmembrane region" description="Helical" evidence="1">
    <location>
        <begin position="12"/>
        <end position="39"/>
    </location>
</feature>
<evidence type="ECO:0000313" key="4">
    <source>
        <dbReference type="Proteomes" id="UP000026682"/>
    </source>
</evidence>
<accession>A0A158LZK1</accession>
<dbReference type="GeneID" id="93118770"/>
<keyword evidence="1" id="KW-0812">Transmembrane</keyword>
<dbReference type="STRING" id="35814.BBB42_15485"/>
<dbReference type="InterPro" id="IPR012495">
    <property type="entry name" value="TadE-like_dom"/>
</dbReference>
<dbReference type="EMBL" id="JFZZ01000143">
    <property type="protein sequence ID" value="KAK87008.1"/>
    <property type="molecule type" value="Genomic_DNA"/>
</dbReference>
<proteinExistence type="predicted"/>
<dbReference type="RefSeq" id="WP_005016120.1">
    <property type="nucleotide sequence ID" value="NZ_JFZZ01000143.1"/>
</dbReference>
<keyword evidence="1" id="KW-1133">Transmembrane helix</keyword>
<dbReference type="AlphaFoldDB" id="A0A158LZK1"/>
<dbReference type="Proteomes" id="UP000026682">
    <property type="component" value="Unassembled WGS sequence"/>
</dbReference>
<reference evidence="3 4" key="1">
    <citation type="submission" date="2014-03" db="EMBL/GenBank/DDBJ databases">
        <title>Genome sequence of Bordetella holmseii.</title>
        <authorList>
            <person name="Harvill E."/>
            <person name="Goodfield L.L."/>
            <person name="Ivanov Y."/>
            <person name="Meyer J.A."/>
            <person name="Newth C."/>
            <person name="Cassiday P."/>
            <person name="Tondella M.L."/>
            <person name="Liao P."/>
            <person name="Zimmerman J."/>
            <person name="Meert K."/>
            <person name="Wessel D."/>
            <person name="Berger J."/>
            <person name="Dean J.M."/>
            <person name="Holubkov R."/>
            <person name="Burr J."/>
            <person name="Liu T."/>
            <person name="Brinkac L.M."/>
            <person name="Sanka R."/>
            <person name="Kim M."/>
            <person name="Losada L."/>
        </authorList>
    </citation>
    <scope>NUCLEOTIDE SEQUENCE [LARGE SCALE GENOMIC DNA]</scope>
    <source>
        <strain evidence="3 4">CDC-H585-BH</strain>
    </source>
</reference>
<dbReference type="Pfam" id="PF07811">
    <property type="entry name" value="TadE"/>
    <property type="match status" value="1"/>
</dbReference>
<comment type="caution">
    <text evidence="3">The sequence shown here is derived from an EMBL/GenBank/DDBJ whole genome shotgun (WGS) entry which is preliminary data.</text>
</comment>